<dbReference type="PANTHER" id="PTHR43394">
    <property type="entry name" value="ATP-DEPENDENT PERMEASE MDL1, MITOCHONDRIAL"/>
    <property type="match status" value="1"/>
</dbReference>
<dbReference type="SMART" id="SM00382">
    <property type="entry name" value="AAA"/>
    <property type="match status" value="1"/>
</dbReference>
<dbReference type="Gene3D" id="1.20.1560.10">
    <property type="entry name" value="ABC transporter type 1, transmembrane domain"/>
    <property type="match status" value="1"/>
</dbReference>
<dbReference type="GO" id="GO:0005524">
    <property type="term" value="F:ATP binding"/>
    <property type="evidence" value="ECO:0007669"/>
    <property type="project" value="UniProtKB-KW"/>
</dbReference>
<feature type="domain" description="ABC transmembrane type-1" evidence="10">
    <location>
        <begin position="50"/>
        <end position="326"/>
    </location>
</feature>
<feature type="domain" description="ABC transporter" evidence="9">
    <location>
        <begin position="368"/>
        <end position="602"/>
    </location>
</feature>
<feature type="transmembrane region" description="Helical" evidence="8">
    <location>
        <begin position="81"/>
        <end position="106"/>
    </location>
</feature>
<evidence type="ECO:0000256" key="6">
    <source>
        <dbReference type="ARBA" id="ARBA00023136"/>
    </source>
</evidence>
<dbReference type="SUPFAM" id="SSF90123">
    <property type="entry name" value="ABC transporter transmembrane region"/>
    <property type="match status" value="1"/>
</dbReference>
<dbReference type="InterPro" id="IPR017871">
    <property type="entry name" value="ABC_transporter-like_CS"/>
</dbReference>
<dbReference type="PROSITE" id="PS50893">
    <property type="entry name" value="ABC_TRANSPORTER_2"/>
    <property type="match status" value="1"/>
</dbReference>
<keyword evidence="4 11" id="KW-0067">ATP-binding</keyword>
<evidence type="ECO:0000256" key="5">
    <source>
        <dbReference type="ARBA" id="ARBA00022989"/>
    </source>
</evidence>
<comment type="caution">
    <text evidence="11">The sequence shown here is derived from an EMBL/GenBank/DDBJ whole genome shotgun (WGS) entry which is preliminary data.</text>
</comment>
<dbReference type="InterPro" id="IPR003439">
    <property type="entry name" value="ABC_transporter-like_ATP-bd"/>
</dbReference>
<evidence type="ECO:0000259" key="9">
    <source>
        <dbReference type="PROSITE" id="PS50893"/>
    </source>
</evidence>
<evidence type="ECO:0000313" key="11">
    <source>
        <dbReference type="EMBL" id="GHI40284.1"/>
    </source>
</evidence>
<dbReference type="SUPFAM" id="SSF52540">
    <property type="entry name" value="P-loop containing nucleoside triphosphate hydrolases"/>
    <property type="match status" value="1"/>
</dbReference>
<evidence type="ECO:0000313" key="12">
    <source>
        <dbReference type="Proteomes" id="UP001050808"/>
    </source>
</evidence>
<evidence type="ECO:0000256" key="8">
    <source>
        <dbReference type="SAM" id="Phobius"/>
    </source>
</evidence>
<protein>
    <submittedName>
        <fullName evidence="11">ABC transporter ATP-binding protein</fullName>
    </submittedName>
</protein>
<keyword evidence="6 8" id="KW-0472">Membrane</keyword>
<gene>
    <name evidence="11" type="ORF">Sviol_46920</name>
</gene>
<name>A0ABQ3QSM4_9ACTN</name>
<comment type="subcellular location">
    <subcellularLocation>
        <location evidence="1">Cell membrane</location>
        <topology evidence="1">Multi-pass membrane protein</topology>
    </subcellularLocation>
</comment>
<keyword evidence="12" id="KW-1185">Reference proteome</keyword>
<dbReference type="CDD" id="cd18551">
    <property type="entry name" value="ABC_6TM_LmrA_like"/>
    <property type="match status" value="1"/>
</dbReference>
<dbReference type="InterPro" id="IPR039421">
    <property type="entry name" value="Type_1_exporter"/>
</dbReference>
<evidence type="ECO:0000256" key="7">
    <source>
        <dbReference type="SAM" id="MobiDB-lite"/>
    </source>
</evidence>
<dbReference type="InterPro" id="IPR011527">
    <property type="entry name" value="ABC1_TM_dom"/>
</dbReference>
<evidence type="ECO:0000259" key="10">
    <source>
        <dbReference type="PROSITE" id="PS50929"/>
    </source>
</evidence>
<dbReference type="InterPro" id="IPR027417">
    <property type="entry name" value="P-loop_NTPase"/>
</dbReference>
<reference evidence="11" key="1">
    <citation type="submission" date="2024-05" db="EMBL/GenBank/DDBJ databases">
        <title>Whole genome shotgun sequence of Streptomyces violascens NBRC 12920.</title>
        <authorList>
            <person name="Komaki H."/>
            <person name="Tamura T."/>
        </authorList>
    </citation>
    <scope>NUCLEOTIDE SEQUENCE</scope>
    <source>
        <strain evidence="11">NBRC 12920</strain>
    </source>
</reference>
<dbReference type="EMBL" id="BNDY01000017">
    <property type="protein sequence ID" value="GHI40284.1"/>
    <property type="molecule type" value="Genomic_DNA"/>
</dbReference>
<dbReference type="PROSITE" id="PS50929">
    <property type="entry name" value="ABC_TM1F"/>
    <property type="match status" value="1"/>
</dbReference>
<dbReference type="Pfam" id="PF00664">
    <property type="entry name" value="ABC_membrane"/>
    <property type="match status" value="1"/>
</dbReference>
<keyword evidence="2 8" id="KW-0812">Transmembrane</keyword>
<feature type="transmembrane region" description="Helical" evidence="8">
    <location>
        <begin position="300"/>
        <end position="324"/>
    </location>
</feature>
<dbReference type="PANTHER" id="PTHR43394:SF1">
    <property type="entry name" value="ATP-BINDING CASSETTE SUB-FAMILY B MEMBER 10, MITOCHONDRIAL"/>
    <property type="match status" value="1"/>
</dbReference>
<dbReference type="Gene3D" id="3.40.50.300">
    <property type="entry name" value="P-loop containing nucleotide triphosphate hydrolases"/>
    <property type="match status" value="1"/>
</dbReference>
<feature type="region of interest" description="Disordered" evidence="7">
    <location>
        <begin position="1"/>
        <end position="29"/>
    </location>
</feature>
<dbReference type="InterPro" id="IPR003593">
    <property type="entry name" value="AAA+_ATPase"/>
</dbReference>
<feature type="transmembrane region" description="Helical" evidence="8">
    <location>
        <begin position="264"/>
        <end position="288"/>
    </location>
</feature>
<feature type="transmembrane region" description="Helical" evidence="8">
    <location>
        <begin position="159"/>
        <end position="179"/>
    </location>
</feature>
<evidence type="ECO:0000256" key="1">
    <source>
        <dbReference type="ARBA" id="ARBA00004651"/>
    </source>
</evidence>
<dbReference type="Pfam" id="PF00005">
    <property type="entry name" value="ABC_tran"/>
    <property type="match status" value="1"/>
</dbReference>
<keyword evidence="5 8" id="KW-1133">Transmembrane helix</keyword>
<accession>A0ABQ3QSM4</accession>
<dbReference type="PROSITE" id="PS00211">
    <property type="entry name" value="ABC_TRANSPORTER_1"/>
    <property type="match status" value="1"/>
</dbReference>
<sequence length="611" mass="64780">MTGHPSADAEPRPQDRDTAPGEPATPQRCGRGALATMLWLTSGHRRVIGVATALTLAGSAMGLAQPLVARDIVDAARHGRILWPLVLLAGLFAAEAVTGAVGRFLLERMGEGVIRTMRHGLIGHLLRLDMRAYGRHRTGDLISRVTADTTVVREATAQALVDLVSGALVSLGAVALMAWLDPLLLVLVAATVGAAALIVTSLLSGIRAAAERTQSAVGEMAADLERALGALPMVRVHCAEDREAARIGTRVESAYAAGVRTARLAAFMSSAVELAVQGSFLLVLVIGGMRVGSADSLGELVAFLLYASYLVIPLSSVFRAIGLIQRGMGAYKRVDQVLALPGESPSPARAPLPASRPCPVTAGPAAALAFREVHSAYRTGRPVLRGMSFSVPRCGQTALVGRSGAGKTTVFSLTARFYEPDAGTVLFEGRPAPELTRRACRSRIALVDQNTPVVHGTLWDNITYAMPDADPSEVERVMRMANLTELADRLPDGVHSVLGERGATLSGGERQRVALARALLTRPTLLLLDEPTSHLDALNEAALNKVMRDIAARCAVLLIAHRLSTVQNADRIYFLDAGRVIAEGTHDELLDRSPAYRELADAQVLRAPCSD</sequence>
<feature type="transmembrane region" description="Helical" evidence="8">
    <location>
        <begin position="185"/>
        <end position="206"/>
    </location>
</feature>
<organism evidence="11 12">
    <name type="scientific">Streptomyces violascens</name>
    <dbReference type="NCBI Taxonomy" id="67381"/>
    <lineage>
        <taxon>Bacteria</taxon>
        <taxon>Bacillati</taxon>
        <taxon>Actinomycetota</taxon>
        <taxon>Actinomycetes</taxon>
        <taxon>Kitasatosporales</taxon>
        <taxon>Streptomycetaceae</taxon>
        <taxon>Streptomyces</taxon>
    </lineage>
</organism>
<proteinExistence type="predicted"/>
<evidence type="ECO:0000256" key="3">
    <source>
        <dbReference type="ARBA" id="ARBA00022741"/>
    </source>
</evidence>
<dbReference type="InterPro" id="IPR036640">
    <property type="entry name" value="ABC1_TM_sf"/>
</dbReference>
<keyword evidence="3" id="KW-0547">Nucleotide-binding</keyword>
<dbReference type="Proteomes" id="UP001050808">
    <property type="component" value="Unassembled WGS sequence"/>
</dbReference>
<evidence type="ECO:0000256" key="4">
    <source>
        <dbReference type="ARBA" id="ARBA00022840"/>
    </source>
</evidence>
<evidence type="ECO:0000256" key="2">
    <source>
        <dbReference type="ARBA" id="ARBA00022692"/>
    </source>
</evidence>
<feature type="compositionally biased region" description="Basic and acidic residues" evidence="7">
    <location>
        <begin position="7"/>
        <end position="19"/>
    </location>
</feature>
<feature type="transmembrane region" description="Helical" evidence="8">
    <location>
        <begin position="47"/>
        <end position="69"/>
    </location>
</feature>